<dbReference type="PANTHER" id="PTHR48081:SF33">
    <property type="entry name" value="KYNURENINE FORMAMIDASE"/>
    <property type="match status" value="1"/>
</dbReference>
<name>A0ABT1X3M8_9PROT</name>
<evidence type="ECO:0000313" key="4">
    <source>
        <dbReference type="Proteomes" id="UP001524642"/>
    </source>
</evidence>
<evidence type="ECO:0000256" key="1">
    <source>
        <dbReference type="ARBA" id="ARBA00022801"/>
    </source>
</evidence>
<dbReference type="InterPro" id="IPR049492">
    <property type="entry name" value="BD-FAE-like_dom"/>
</dbReference>
<dbReference type="InterPro" id="IPR050300">
    <property type="entry name" value="GDXG_lipolytic_enzyme"/>
</dbReference>
<reference evidence="3 4" key="1">
    <citation type="submission" date="2022-06" db="EMBL/GenBank/DDBJ databases">
        <title>Roseomonas CN29.</title>
        <authorList>
            <person name="Cheng Y."/>
            <person name="He X."/>
        </authorList>
    </citation>
    <scope>NUCLEOTIDE SEQUENCE [LARGE SCALE GENOMIC DNA]</scope>
    <source>
        <strain evidence="3 4">CN29</strain>
    </source>
</reference>
<dbReference type="PANTHER" id="PTHR48081">
    <property type="entry name" value="AB HYDROLASE SUPERFAMILY PROTEIN C4A8.06C"/>
    <property type="match status" value="1"/>
</dbReference>
<dbReference type="SUPFAM" id="SSF53474">
    <property type="entry name" value="alpha/beta-Hydrolases"/>
    <property type="match status" value="1"/>
</dbReference>
<dbReference type="Proteomes" id="UP001524642">
    <property type="component" value="Unassembled WGS sequence"/>
</dbReference>
<dbReference type="RefSeq" id="WP_257716371.1">
    <property type="nucleotide sequence ID" value="NZ_JANJOU010000008.1"/>
</dbReference>
<organism evidence="3 4">
    <name type="scientific">Roseomonas populi</name>
    <dbReference type="NCBI Taxonomy" id="3121582"/>
    <lineage>
        <taxon>Bacteria</taxon>
        <taxon>Pseudomonadati</taxon>
        <taxon>Pseudomonadota</taxon>
        <taxon>Alphaproteobacteria</taxon>
        <taxon>Acetobacterales</taxon>
        <taxon>Roseomonadaceae</taxon>
        <taxon>Roseomonas</taxon>
    </lineage>
</organism>
<gene>
    <name evidence="3" type="ORF">NRP21_11660</name>
</gene>
<evidence type="ECO:0000313" key="3">
    <source>
        <dbReference type="EMBL" id="MCR0982705.1"/>
    </source>
</evidence>
<sequence>MEAKALIFLHYTQDELDRAYDQTVWAPDMAGTMKRYAAESERQRGVTAPVVLRYGEGALQEIDLFPAGPGAPLLFFVHGGAWRAGTRDLYSFIASRLVEQDVAVAIPDFPKIGDVTLPGMARHVASAFAHTVKEAPKHGIDPTRVVLAGHSSGAHIAGCLLAGAEGADIPRLLRSALLISGMYEMEPVLLSSRSSYVTLSAADRHRLSPIRHLASPHSGRIAVVWGEGESPEFIRQSREYALAAAAAGARCEGQQIAGRGHFDILLDFLDPSSALTRTALRLSREDGPAVAP</sequence>
<keyword evidence="1 3" id="KW-0378">Hydrolase</keyword>
<dbReference type="GO" id="GO:0016787">
    <property type="term" value="F:hydrolase activity"/>
    <property type="evidence" value="ECO:0007669"/>
    <property type="project" value="UniProtKB-KW"/>
</dbReference>
<proteinExistence type="predicted"/>
<feature type="domain" description="BD-FAE-like" evidence="2">
    <location>
        <begin position="71"/>
        <end position="158"/>
    </location>
</feature>
<keyword evidence="4" id="KW-1185">Reference proteome</keyword>
<accession>A0ABT1X3M8</accession>
<comment type="caution">
    <text evidence="3">The sequence shown here is derived from an EMBL/GenBank/DDBJ whole genome shotgun (WGS) entry which is preliminary data.</text>
</comment>
<dbReference type="InterPro" id="IPR029058">
    <property type="entry name" value="AB_hydrolase_fold"/>
</dbReference>
<dbReference type="Pfam" id="PF20434">
    <property type="entry name" value="BD-FAE"/>
    <property type="match status" value="1"/>
</dbReference>
<dbReference type="EMBL" id="JANJOU010000008">
    <property type="protein sequence ID" value="MCR0982705.1"/>
    <property type="molecule type" value="Genomic_DNA"/>
</dbReference>
<protein>
    <submittedName>
        <fullName evidence="3">Alpha/beta hydrolase</fullName>
    </submittedName>
</protein>
<evidence type="ECO:0000259" key="2">
    <source>
        <dbReference type="Pfam" id="PF20434"/>
    </source>
</evidence>
<dbReference type="Gene3D" id="3.40.50.1820">
    <property type="entry name" value="alpha/beta hydrolase"/>
    <property type="match status" value="1"/>
</dbReference>